<evidence type="ECO:0000256" key="2">
    <source>
        <dbReference type="ARBA" id="ARBA00021975"/>
    </source>
</evidence>
<dbReference type="InterPro" id="IPR042121">
    <property type="entry name" value="MutL_C_regsub"/>
</dbReference>
<dbReference type="SUPFAM" id="SSF55874">
    <property type="entry name" value="ATPase domain of HSP90 chaperone/DNA topoisomerase II/histidine kinase"/>
    <property type="match status" value="1"/>
</dbReference>
<dbReference type="InterPro" id="IPR036890">
    <property type="entry name" value="HATPase_C_sf"/>
</dbReference>
<keyword evidence="10" id="KW-1185">Reference proteome</keyword>
<dbReference type="GO" id="GO:0140664">
    <property type="term" value="F:ATP-dependent DNA damage sensor activity"/>
    <property type="evidence" value="ECO:0007669"/>
    <property type="project" value="InterPro"/>
</dbReference>
<dbReference type="InterPro" id="IPR013507">
    <property type="entry name" value="DNA_mismatch_S5_2-like"/>
</dbReference>
<dbReference type="GO" id="GO:0032300">
    <property type="term" value="C:mismatch repair complex"/>
    <property type="evidence" value="ECO:0007669"/>
    <property type="project" value="InterPro"/>
</dbReference>
<dbReference type="FunFam" id="3.30.565.10:FF:000003">
    <property type="entry name" value="DNA mismatch repair endonuclease MutL"/>
    <property type="match status" value="1"/>
</dbReference>
<dbReference type="GO" id="GO:0004519">
    <property type="term" value="F:endonuclease activity"/>
    <property type="evidence" value="ECO:0007669"/>
    <property type="project" value="UniProtKB-KW"/>
</dbReference>
<evidence type="ECO:0000256" key="6">
    <source>
        <dbReference type="SAM" id="MobiDB-lite"/>
    </source>
</evidence>
<dbReference type="RefSeq" id="WP_301775035.1">
    <property type="nucleotide sequence ID" value="NZ_JAGGJB010000007.1"/>
</dbReference>
<dbReference type="Gene3D" id="3.30.1370.100">
    <property type="entry name" value="MutL, C-terminal domain, regulatory subdomain"/>
    <property type="match status" value="1"/>
</dbReference>
<keyword evidence="8" id="KW-0540">Nuclease</keyword>
<dbReference type="Proteomes" id="UP001169492">
    <property type="component" value="Unassembled WGS sequence"/>
</dbReference>
<dbReference type="EMBL" id="JAGGJB010000007">
    <property type="protein sequence ID" value="MDN7125523.1"/>
    <property type="molecule type" value="Genomic_DNA"/>
</dbReference>
<dbReference type="GO" id="GO:0005524">
    <property type="term" value="F:ATP binding"/>
    <property type="evidence" value="ECO:0007669"/>
    <property type="project" value="InterPro"/>
</dbReference>
<dbReference type="Pfam" id="PF08676">
    <property type="entry name" value="MutL_C"/>
    <property type="match status" value="1"/>
</dbReference>
<comment type="similarity">
    <text evidence="1 5">Belongs to the DNA mismatch repair MutL/HexB family.</text>
</comment>
<dbReference type="Pfam" id="PF01119">
    <property type="entry name" value="DNA_mis_repair"/>
    <property type="match status" value="1"/>
</dbReference>
<dbReference type="PANTHER" id="PTHR10073:SF12">
    <property type="entry name" value="DNA MISMATCH REPAIR PROTEIN MLH1"/>
    <property type="match status" value="1"/>
</dbReference>
<dbReference type="InterPro" id="IPR002099">
    <property type="entry name" value="MutL/Mlh/PMS"/>
</dbReference>
<dbReference type="Proteomes" id="UP001169491">
    <property type="component" value="Unassembled WGS sequence"/>
</dbReference>
<dbReference type="Gene3D" id="3.30.565.10">
    <property type="entry name" value="Histidine kinase-like ATPase, C-terminal domain"/>
    <property type="match status" value="1"/>
</dbReference>
<dbReference type="PROSITE" id="PS00058">
    <property type="entry name" value="DNA_MISMATCH_REPAIR_1"/>
    <property type="match status" value="1"/>
</dbReference>
<dbReference type="InterPro" id="IPR020568">
    <property type="entry name" value="Ribosomal_Su5_D2-typ_SF"/>
</dbReference>
<gene>
    <name evidence="5 8" type="primary">mutL</name>
    <name evidence="8" type="ORF">J6I90_11585</name>
    <name evidence="9" type="ORF">J6I92_12095</name>
</gene>
<dbReference type="HAMAP" id="MF_00149">
    <property type="entry name" value="DNA_mis_repair"/>
    <property type="match status" value="1"/>
</dbReference>
<dbReference type="AlphaFoldDB" id="A0AAW7R331"/>
<dbReference type="GO" id="GO:0016887">
    <property type="term" value="F:ATP hydrolysis activity"/>
    <property type="evidence" value="ECO:0007669"/>
    <property type="project" value="InterPro"/>
</dbReference>
<dbReference type="NCBIfam" id="TIGR00585">
    <property type="entry name" value="mutl"/>
    <property type="match status" value="1"/>
</dbReference>
<dbReference type="EMBL" id="JAGGJC010000006">
    <property type="protein sequence ID" value="MDN7130614.1"/>
    <property type="molecule type" value="Genomic_DNA"/>
</dbReference>
<evidence type="ECO:0000256" key="1">
    <source>
        <dbReference type="ARBA" id="ARBA00006082"/>
    </source>
</evidence>
<organism evidence="8 11">
    <name type="scientific">Pseudidiomarina terrestris</name>
    <dbReference type="NCBI Taxonomy" id="2820060"/>
    <lineage>
        <taxon>Bacteria</taxon>
        <taxon>Pseudomonadati</taxon>
        <taxon>Pseudomonadota</taxon>
        <taxon>Gammaproteobacteria</taxon>
        <taxon>Alteromonadales</taxon>
        <taxon>Idiomarinaceae</taxon>
        <taxon>Pseudidiomarina</taxon>
    </lineage>
</organism>
<dbReference type="SMART" id="SM01340">
    <property type="entry name" value="DNA_mis_repair"/>
    <property type="match status" value="1"/>
</dbReference>
<dbReference type="CDD" id="cd03482">
    <property type="entry name" value="MutL_Trans_MutL"/>
    <property type="match status" value="1"/>
</dbReference>
<dbReference type="SUPFAM" id="SSF118116">
    <property type="entry name" value="DNA mismatch repair protein MutL"/>
    <property type="match status" value="1"/>
</dbReference>
<evidence type="ECO:0000313" key="9">
    <source>
        <dbReference type="EMBL" id="MDN7130614.1"/>
    </source>
</evidence>
<protein>
    <recommendedName>
        <fullName evidence="2 5">DNA mismatch repair protein MutL</fullName>
    </recommendedName>
</protein>
<proteinExistence type="inferred from homology"/>
<dbReference type="InterPro" id="IPR020667">
    <property type="entry name" value="DNA_mismatch_repair_MutL"/>
</dbReference>
<sequence>MPIRLLPISLANQIAAGEVIERPSSVVKELVENSLDAGALQLVVDIEKGGRRRIRIRDDGAGVSKDELPLALARHATSKIASLHDLEAIQSLGFRGEALASISSVSRLTLTSKPAAQQQAWRAWVEGRDMQAELAPASHPDGTTVDVEDLFFNTPARRKFLRTDKTEFNHIDELLKRIALSRFDVRLTLNHNQKSVRNYPAVSPAQRIDRVARVMGTAFTDHAVALTVEAMGLKLWGWVAPPHACRHQADGQYFYVNGRMMRDRMLNHAIRQAFGDRLDDERVPTYVLYLELPPTEVDVNVHPAKHEVRFQQAREVHDFILQSVREALQAGAEATAREMPSHSYQAANESLQQQVAELQPRNRLPLPGAMGQQPGAPAVPTASAPRPSVPATAAIPTAGGESAIVLSIVDERMALFIQDDELRLLHLQAVEQAYVMQQLQRQYQTGLAGQPLLIPVKLTEQDCLARLRELDEERLARLGVMVRTEGRAVVVKQVPAALRHTDITASLAKLSQTLVDHAELPQSFWCWLAQQQLTTRYNKVQGEHWLGIWQEHLHADPSYCVNVQLPALPERLR</sequence>
<accession>A0AAW7R331</accession>
<name>A0AAW7R331_9GAMM</name>
<keyword evidence="4 5" id="KW-0234">DNA repair</keyword>
<evidence type="ECO:0000313" key="10">
    <source>
        <dbReference type="Proteomes" id="UP001169491"/>
    </source>
</evidence>
<evidence type="ECO:0000256" key="5">
    <source>
        <dbReference type="HAMAP-Rule" id="MF_00149"/>
    </source>
</evidence>
<keyword evidence="8" id="KW-0255">Endonuclease</keyword>
<reference evidence="10 11" key="1">
    <citation type="submission" date="2021-03" db="EMBL/GenBank/DDBJ databases">
        <title>Pseudidiomarina terrestris, a new bacterium isolated from saline soil.</title>
        <authorList>
            <person name="Galisteo C."/>
            <person name="De La Haba R."/>
            <person name="Sanchez-Porro C."/>
            <person name="Ventosa A."/>
        </authorList>
    </citation>
    <scope>NUCLEOTIDE SEQUENCE [LARGE SCALE GENOMIC DNA]</scope>
    <source>
        <strain evidence="8 11">1APP75-32.1</strain>
        <strain evidence="10">1APR75-15</strain>
        <strain evidence="9">1ASR75-15</strain>
    </source>
</reference>
<keyword evidence="3 5" id="KW-0227">DNA damage</keyword>
<dbReference type="InterPro" id="IPR014790">
    <property type="entry name" value="MutL_C"/>
</dbReference>
<evidence type="ECO:0000313" key="11">
    <source>
        <dbReference type="Proteomes" id="UP001169492"/>
    </source>
</evidence>
<dbReference type="InterPro" id="IPR014762">
    <property type="entry name" value="DNA_mismatch_repair_CS"/>
</dbReference>
<dbReference type="GO" id="GO:0006298">
    <property type="term" value="P:mismatch repair"/>
    <property type="evidence" value="ECO:0007669"/>
    <property type="project" value="UniProtKB-UniRule"/>
</dbReference>
<comment type="function">
    <text evidence="5">This protein is involved in the repair of mismatches in DNA. It is required for dam-dependent methyl-directed DNA mismatch repair. May act as a 'molecular matchmaker', a protein that promotes the formation of a stable complex between two or more DNA-binding proteins in an ATP-dependent manner without itself being part of a final effector complex.</text>
</comment>
<keyword evidence="8" id="KW-0378">Hydrolase</keyword>
<dbReference type="InterPro" id="IPR038973">
    <property type="entry name" value="MutL/Mlh/Pms-like"/>
</dbReference>
<dbReference type="CDD" id="cd16926">
    <property type="entry name" value="HATPase_MutL-MLH-PMS-like"/>
    <property type="match status" value="1"/>
</dbReference>
<evidence type="ECO:0000313" key="8">
    <source>
        <dbReference type="EMBL" id="MDN7125523.1"/>
    </source>
</evidence>
<evidence type="ECO:0000256" key="3">
    <source>
        <dbReference type="ARBA" id="ARBA00022763"/>
    </source>
</evidence>
<feature type="region of interest" description="Disordered" evidence="6">
    <location>
        <begin position="363"/>
        <end position="388"/>
    </location>
</feature>
<dbReference type="InterPro" id="IPR037198">
    <property type="entry name" value="MutL_C_sf"/>
</dbReference>
<dbReference type="Gene3D" id="3.30.230.10">
    <property type="match status" value="1"/>
</dbReference>
<feature type="domain" description="DNA mismatch repair protein S5" evidence="7">
    <location>
        <begin position="211"/>
        <end position="329"/>
    </location>
</feature>
<dbReference type="SUPFAM" id="SSF54211">
    <property type="entry name" value="Ribosomal protein S5 domain 2-like"/>
    <property type="match status" value="1"/>
</dbReference>
<dbReference type="InterPro" id="IPR014721">
    <property type="entry name" value="Ribsml_uS5_D2-typ_fold_subgr"/>
</dbReference>
<dbReference type="FunFam" id="3.30.230.10:FF:000013">
    <property type="entry name" value="DNA mismatch repair endonuclease MutL"/>
    <property type="match status" value="1"/>
</dbReference>
<comment type="caution">
    <text evidence="8">The sequence shown here is derived from an EMBL/GenBank/DDBJ whole genome shotgun (WGS) entry which is preliminary data.</text>
</comment>
<dbReference type="GO" id="GO:0030983">
    <property type="term" value="F:mismatched DNA binding"/>
    <property type="evidence" value="ECO:0007669"/>
    <property type="project" value="InterPro"/>
</dbReference>
<dbReference type="Pfam" id="PF13589">
    <property type="entry name" value="HATPase_c_3"/>
    <property type="match status" value="1"/>
</dbReference>
<evidence type="ECO:0000256" key="4">
    <source>
        <dbReference type="ARBA" id="ARBA00023204"/>
    </source>
</evidence>
<dbReference type="PANTHER" id="PTHR10073">
    <property type="entry name" value="DNA MISMATCH REPAIR PROTEIN MLH, PMS, MUTL"/>
    <property type="match status" value="1"/>
</dbReference>
<evidence type="ECO:0000259" key="7">
    <source>
        <dbReference type="SMART" id="SM01340"/>
    </source>
</evidence>